<dbReference type="SUPFAM" id="SSF50978">
    <property type="entry name" value="WD40 repeat-like"/>
    <property type="match status" value="1"/>
</dbReference>
<name>A0A6I8PGZ3_ORNAN</name>
<reference evidence="9" key="3">
    <citation type="submission" date="2025-09" db="UniProtKB">
        <authorList>
            <consortium name="Ensembl"/>
        </authorList>
    </citation>
    <scope>IDENTIFICATION</scope>
    <source>
        <strain evidence="9">Glennie</strain>
    </source>
</reference>
<evidence type="ECO:0000259" key="8">
    <source>
        <dbReference type="Pfam" id="PF20998"/>
    </source>
</evidence>
<dbReference type="Proteomes" id="UP000002279">
    <property type="component" value="Chromosome 15"/>
</dbReference>
<dbReference type="AlphaFoldDB" id="A0A6I8PGZ3"/>
<keyword evidence="10" id="KW-1185">Reference proteome</keyword>
<dbReference type="Pfam" id="PF08168">
    <property type="entry name" value="NOL11_N"/>
    <property type="match status" value="1"/>
</dbReference>
<accession>A0A6I8PGZ3</accession>
<feature type="domain" description="Nucleolar protein 11 N-terminal" evidence="7">
    <location>
        <begin position="1"/>
        <end position="331"/>
    </location>
</feature>
<dbReference type="GO" id="GO:0005730">
    <property type="term" value="C:nucleolus"/>
    <property type="evidence" value="ECO:0007669"/>
    <property type="project" value="UniProtKB-SubCell"/>
</dbReference>
<protein>
    <submittedName>
        <fullName evidence="9">Nucleolar protein 11</fullName>
    </submittedName>
</protein>
<dbReference type="InterPro" id="IPR042859">
    <property type="entry name" value="NOL11"/>
</dbReference>
<dbReference type="InterPro" id="IPR048897">
    <property type="entry name" value="Nol11_C"/>
</dbReference>
<evidence type="ECO:0000256" key="3">
    <source>
        <dbReference type="ARBA" id="ARBA00023015"/>
    </source>
</evidence>
<evidence type="ECO:0000256" key="2">
    <source>
        <dbReference type="ARBA" id="ARBA00022552"/>
    </source>
</evidence>
<sequence length="708" mass="79212">MAALGEDFALCELPGAPAPDILLGVERGREPGHFLLTDSGRTVTVYKVSDQKPLGCWSVRQGQNITCPAVCNFQTGEYVVVHDEKVLRIWKNEDVNLDKAFKATLSANVYRIHSLPNTEPVVLFKGGAVRRLDALLAKPQRRIEAVISDEEVIKWTELLMDAQQQVLIFVTEKHGDYFAYVQTFPPHNLKKYTLLPGDEKSIPLSFTACVQNRNVSLLCLGSSGCVYKVLIPLTKKAPKETETLLWTLLLKSVMPCGSRKGGSLVVLDGNNIAVLGTSAKVAKECLSIWDLKFQTVKTSKELPLGTNGQLWCHGHRLFILHGKFLTVNPFRCEMSSLASVLGKLKSVQAPALSTFVNWRTFQGEGPEFQDSDQSNSPKEETKRVVSADCGFLLLLFQGASKKHIEEQLSKFLSNKWTPDFQISIGHLAVGIVSRCKVEPTFYPQKSLVQLVRTQALSYSLCPDLMVVAIGKTDVHLLHLCLQQFPDIPEPVICACLKTFLSISDDCLEGINITTESVSEHPCIESKEKIERQTGIIQNGFDPSSLEEESSDHQLIQTSDSKIEALLTCPITTKRATLLNAILQSAYSETFLLPHLKDLTAQHVILFLQYLHFLYVKCSENVSMTLPGPCPPTLNQIMDWMCLLLDAHFAVIVMLPEAKELLRNLYKFVKDQVWIYSELNKIEGSWKEIQKLSQETNLGFYCIEVHELF</sequence>
<proteinExistence type="predicted"/>
<dbReference type="GeneTree" id="ENSGT00390000009760"/>
<comment type="subcellular location">
    <subcellularLocation>
        <location evidence="1">Nucleus</location>
        <location evidence="1">Nucleolus</location>
    </subcellularLocation>
</comment>
<evidence type="ECO:0000256" key="6">
    <source>
        <dbReference type="ARBA" id="ARBA00023242"/>
    </source>
</evidence>
<dbReference type="PANTHER" id="PTHR15633">
    <property type="entry name" value="NUCLEOLAR PROTEIN 11"/>
    <property type="match status" value="1"/>
</dbReference>
<evidence type="ECO:0000256" key="1">
    <source>
        <dbReference type="ARBA" id="ARBA00004604"/>
    </source>
</evidence>
<dbReference type="Pfam" id="PF20998">
    <property type="entry name" value="Nol11_C"/>
    <property type="match status" value="1"/>
</dbReference>
<reference evidence="9 10" key="1">
    <citation type="journal article" date="2008" name="Nature">
        <title>Genome analysis of the platypus reveals unique signatures of evolution.</title>
        <authorList>
            <person name="Warren W.C."/>
            <person name="Hillier L.W."/>
            <person name="Marshall Graves J.A."/>
            <person name="Birney E."/>
            <person name="Ponting C.P."/>
            <person name="Grutzner F."/>
            <person name="Belov K."/>
            <person name="Miller W."/>
            <person name="Clarke L."/>
            <person name="Chinwalla A.T."/>
            <person name="Yang S.P."/>
            <person name="Heger A."/>
            <person name="Locke D.P."/>
            <person name="Miethke P."/>
            <person name="Waters P.D."/>
            <person name="Veyrunes F."/>
            <person name="Fulton L."/>
            <person name="Fulton B."/>
            <person name="Graves T."/>
            <person name="Wallis J."/>
            <person name="Puente X.S."/>
            <person name="Lopez-Otin C."/>
            <person name="Ordonez G.R."/>
            <person name="Eichler E.E."/>
            <person name="Chen L."/>
            <person name="Cheng Z."/>
            <person name="Deakin J.E."/>
            <person name="Alsop A."/>
            <person name="Thompson K."/>
            <person name="Kirby P."/>
            <person name="Papenfuss A.T."/>
            <person name="Wakefield M.J."/>
            <person name="Olender T."/>
            <person name="Lancet D."/>
            <person name="Huttley G.A."/>
            <person name="Smit A.F."/>
            <person name="Pask A."/>
            <person name="Temple-Smith P."/>
            <person name="Batzer M.A."/>
            <person name="Walker J.A."/>
            <person name="Konkel M.K."/>
            <person name="Harris R.S."/>
            <person name="Whittington C.M."/>
            <person name="Wong E.S."/>
            <person name="Gemmell N.J."/>
            <person name="Buschiazzo E."/>
            <person name="Vargas Jentzsch I.M."/>
            <person name="Merkel A."/>
            <person name="Schmitz J."/>
            <person name="Zemann A."/>
            <person name="Churakov G."/>
            <person name="Kriegs J.O."/>
            <person name="Brosius J."/>
            <person name="Murchison E.P."/>
            <person name="Sachidanandam R."/>
            <person name="Smith C."/>
            <person name="Hannon G.J."/>
            <person name="Tsend-Ayush E."/>
            <person name="McMillan D."/>
            <person name="Attenborough R."/>
            <person name="Rens W."/>
            <person name="Ferguson-Smith M."/>
            <person name="Lefevre C.M."/>
            <person name="Sharp J.A."/>
            <person name="Nicholas K.R."/>
            <person name="Ray D.A."/>
            <person name="Kube M."/>
            <person name="Reinhardt R."/>
            <person name="Pringle T.H."/>
            <person name="Taylor J."/>
            <person name="Jones R.C."/>
            <person name="Nixon B."/>
            <person name="Dacheux J.L."/>
            <person name="Niwa H."/>
            <person name="Sekita Y."/>
            <person name="Huang X."/>
            <person name="Stark A."/>
            <person name="Kheradpour P."/>
            <person name="Kellis M."/>
            <person name="Flicek P."/>
            <person name="Chen Y."/>
            <person name="Webber C."/>
            <person name="Hardison R."/>
            <person name="Nelson J."/>
            <person name="Hallsworth-Pepin K."/>
            <person name="Delehaunty K."/>
            <person name="Markovic C."/>
            <person name="Minx P."/>
            <person name="Feng Y."/>
            <person name="Kremitzki C."/>
            <person name="Mitreva M."/>
            <person name="Glasscock J."/>
            <person name="Wylie T."/>
            <person name="Wohldmann P."/>
            <person name="Thiru P."/>
            <person name="Nhan M.N."/>
            <person name="Pohl C.S."/>
            <person name="Smith S.M."/>
            <person name="Hou S."/>
            <person name="Nefedov M."/>
            <person name="de Jong P.J."/>
            <person name="Renfree M.B."/>
            <person name="Mardis E.R."/>
            <person name="Wilson R.K."/>
        </authorList>
    </citation>
    <scope>NUCLEOTIDE SEQUENCE [LARGE SCALE GENOMIC DNA]</scope>
    <source>
        <strain evidence="9 10">Glennie</strain>
    </source>
</reference>
<dbReference type="Ensembl" id="ENSOANT00000059388.1">
    <property type="protein sequence ID" value="ENSOANP00000051846.1"/>
    <property type="gene ID" value="ENSOANG00000008052.3"/>
</dbReference>
<dbReference type="GO" id="GO:0030490">
    <property type="term" value="P:maturation of SSU-rRNA"/>
    <property type="evidence" value="ECO:0007669"/>
    <property type="project" value="InterPro"/>
</dbReference>
<keyword evidence="2" id="KW-0698">rRNA processing</keyword>
<evidence type="ECO:0000256" key="4">
    <source>
        <dbReference type="ARBA" id="ARBA00023159"/>
    </source>
</evidence>
<organism evidence="9 10">
    <name type="scientific">Ornithorhynchus anatinus</name>
    <name type="common">Duckbill platypus</name>
    <dbReference type="NCBI Taxonomy" id="9258"/>
    <lineage>
        <taxon>Eukaryota</taxon>
        <taxon>Metazoa</taxon>
        <taxon>Chordata</taxon>
        <taxon>Craniata</taxon>
        <taxon>Vertebrata</taxon>
        <taxon>Euteleostomi</taxon>
        <taxon>Mammalia</taxon>
        <taxon>Monotremata</taxon>
        <taxon>Ornithorhynchidae</taxon>
        <taxon>Ornithorhynchus</taxon>
    </lineage>
</organism>
<reference evidence="9" key="2">
    <citation type="submission" date="2025-08" db="UniProtKB">
        <authorList>
            <consortium name="Ensembl"/>
        </authorList>
    </citation>
    <scope>IDENTIFICATION</scope>
    <source>
        <strain evidence="9">Glennie</strain>
    </source>
</reference>
<keyword evidence="3" id="KW-0805">Transcription regulation</keyword>
<feature type="domain" description="Nucleolar protein 11 C-terminal" evidence="8">
    <location>
        <begin position="397"/>
        <end position="708"/>
    </location>
</feature>
<gene>
    <name evidence="9" type="primary">NOL11</name>
</gene>
<keyword evidence="6" id="KW-0539">Nucleus</keyword>
<dbReference type="Bgee" id="ENSOANG00000008052">
    <property type="expression patterns" value="Expressed in fibroblast and 8 other cell types or tissues"/>
</dbReference>
<evidence type="ECO:0000256" key="5">
    <source>
        <dbReference type="ARBA" id="ARBA00023163"/>
    </source>
</evidence>
<dbReference type="InterPro" id="IPR036322">
    <property type="entry name" value="WD40_repeat_dom_sf"/>
</dbReference>
<dbReference type="InterPro" id="IPR012584">
    <property type="entry name" value="NOL11_N"/>
</dbReference>
<evidence type="ECO:0000259" key="7">
    <source>
        <dbReference type="Pfam" id="PF08168"/>
    </source>
</evidence>
<evidence type="ECO:0000313" key="9">
    <source>
        <dbReference type="Ensembl" id="ENSOANP00000051846.1"/>
    </source>
</evidence>
<evidence type="ECO:0000313" key="10">
    <source>
        <dbReference type="Proteomes" id="UP000002279"/>
    </source>
</evidence>
<keyword evidence="4" id="KW-0010">Activator</keyword>
<dbReference type="PANTHER" id="PTHR15633:SF2">
    <property type="entry name" value="NUCLEOLAR PROTEIN 11"/>
    <property type="match status" value="1"/>
</dbReference>
<keyword evidence="5" id="KW-0804">Transcription</keyword>